<dbReference type="EMBL" id="CP022684">
    <property type="protein sequence ID" value="AUM13360.1"/>
    <property type="molecule type" value="Genomic_DNA"/>
</dbReference>
<dbReference type="AlphaFoldDB" id="A0A2K9LM96"/>
<evidence type="ECO:0000313" key="2">
    <source>
        <dbReference type="Proteomes" id="UP000235116"/>
    </source>
</evidence>
<dbReference type="OrthoDB" id="6657308at2"/>
<name>A0A2K9LM96_9GAMM</name>
<gene>
    <name evidence="1" type="ORF">Kalk_13415</name>
</gene>
<accession>A0A2K9LM96</accession>
<evidence type="ECO:0000313" key="1">
    <source>
        <dbReference type="EMBL" id="AUM13360.1"/>
    </source>
</evidence>
<dbReference type="Proteomes" id="UP000235116">
    <property type="component" value="Chromosome"/>
</dbReference>
<protein>
    <submittedName>
        <fullName evidence="1">Uncharacterized protein</fullName>
    </submittedName>
</protein>
<keyword evidence="2" id="KW-1185">Reference proteome</keyword>
<dbReference type="KEGG" id="kak:Kalk_13415"/>
<proteinExistence type="predicted"/>
<sequence>MTQSTQDQQQVLQRRAIYTVLQEWLNEDKLLEALLVFEEHHQGKPSIAMHDYLTRIGHLFEQKMDTKLIRRRLMEVLVRRSNDLAPDPLPLLQKARANAGIDLFDVQPNQNQLALHGLISELMRNIPIAQRKQLHERLARQLKQRFVNGSYDRLAQYLISDNPLFLASFDDTALRDFFTVIYVACCEILGPVKADQWFGIAVQQLRDHDAAAGDRINRYL</sequence>
<organism evidence="1 2">
    <name type="scientific">Ketobacter alkanivorans</name>
    <dbReference type="NCBI Taxonomy" id="1917421"/>
    <lineage>
        <taxon>Bacteria</taxon>
        <taxon>Pseudomonadati</taxon>
        <taxon>Pseudomonadota</taxon>
        <taxon>Gammaproteobacteria</taxon>
        <taxon>Pseudomonadales</taxon>
        <taxon>Ketobacteraceae</taxon>
        <taxon>Ketobacter</taxon>
    </lineage>
</organism>
<reference evidence="2" key="1">
    <citation type="submission" date="2017-08" db="EMBL/GenBank/DDBJ databases">
        <title>Direct submision.</title>
        <authorList>
            <person name="Kim S.-J."/>
            <person name="Rhee S.-K."/>
        </authorList>
    </citation>
    <scope>NUCLEOTIDE SEQUENCE [LARGE SCALE GENOMIC DNA]</scope>
    <source>
        <strain evidence="2">GI5</strain>
    </source>
</reference>
<dbReference type="RefSeq" id="WP_101894738.1">
    <property type="nucleotide sequence ID" value="NZ_CP022684.1"/>
</dbReference>